<organism evidence="3 4">
    <name type="scientific">Oreochromis niloticus</name>
    <name type="common">Nile tilapia</name>
    <name type="synonym">Tilapia nilotica</name>
    <dbReference type="NCBI Taxonomy" id="8128"/>
    <lineage>
        <taxon>Eukaryota</taxon>
        <taxon>Metazoa</taxon>
        <taxon>Chordata</taxon>
        <taxon>Craniata</taxon>
        <taxon>Vertebrata</taxon>
        <taxon>Euteleostomi</taxon>
        <taxon>Actinopterygii</taxon>
        <taxon>Neopterygii</taxon>
        <taxon>Teleostei</taxon>
        <taxon>Neoteleostei</taxon>
        <taxon>Acanthomorphata</taxon>
        <taxon>Ovalentaria</taxon>
        <taxon>Cichlomorphae</taxon>
        <taxon>Cichliformes</taxon>
        <taxon>Cichlidae</taxon>
        <taxon>African cichlids</taxon>
        <taxon>Pseudocrenilabrinae</taxon>
        <taxon>Oreochromini</taxon>
        <taxon>Oreochromis</taxon>
    </lineage>
</organism>
<evidence type="ECO:0000313" key="3">
    <source>
        <dbReference type="Ensembl" id="ENSONIP00000061978.1"/>
    </source>
</evidence>
<evidence type="ECO:0000259" key="2">
    <source>
        <dbReference type="Pfam" id="PF11510"/>
    </source>
</evidence>
<dbReference type="Ensembl" id="ENSONIT00000046808.1">
    <property type="protein sequence ID" value="ENSONIP00000061978.1"/>
    <property type="gene ID" value="ENSONIG00000011869.2"/>
</dbReference>
<name>A0A669DRF5_ORENI</name>
<protein>
    <submittedName>
        <fullName evidence="3">FA complementation group E</fullName>
    </submittedName>
</protein>
<dbReference type="GO" id="GO:0043240">
    <property type="term" value="C:Fanconi anaemia nuclear complex"/>
    <property type="evidence" value="ECO:0007669"/>
    <property type="project" value="InterPro"/>
</dbReference>
<evidence type="ECO:0000313" key="4">
    <source>
        <dbReference type="Proteomes" id="UP000005207"/>
    </source>
</evidence>
<reference evidence="3" key="3">
    <citation type="submission" date="2025-09" db="UniProtKB">
        <authorList>
            <consortium name="Ensembl"/>
        </authorList>
    </citation>
    <scope>IDENTIFICATION</scope>
</reference>
<dbReference type="Gene3D" id="1.25.40.480">
    <property type="match status" value="1"/>
</dbReference>
<accession>A0A669DRF5</accession>
<sequence>MLNSSSPLPVTKKKCKQQWRYSGVGMEPQVSGRDGKDKPGDGAHSCLNSGMFLSGFDGQSRLLLRSLMSGTSGTSRALGVFHRQQRANPESSLCDFIETLCRDEITHTEADAEFLTVKPLVCLFPPLFKQNLLSFIHLVHSVLPRTAVLHLIKCLSQDSRPNPWVTALCRQLERDLETHREVPLYTTLCSQRLKELSQHLIGSAETGGWTKCFSSQTEFESQSTSDLSELGTQRKRKGSFVSVGSDGEETGSQSKRIKMDDNECVTAEELRVNKEMPGAPESDAAAETPASDSSCDGLPEHIKVKTTIQRRWDQSSTDVFKVLNNCDSNQVEVLCSMLNFPGLPDQALPTLCNSVLALSPDLSYSTAATLIKSLLLEKVLSLSEPASRCLVTAVTSLCSRYPRPVCQALIGPVLEKENIGPPQAELLSRLIESCLDSHYRLLVVQMTLKIAWSETVLSIIHSLLDSKPVLNEELFTQFTEQLVSQAPRFTKSVKFAKMMLTVLTKYSIDVTAAHKHSLSSCLMLNETFLKKSLQAALKRIADT</sequence>
<dbReference type="GO" id="GO:0036297">
    <property type="term" value="P:interstrand cross-link repair"/>
    <property type="evidence" value="ECO:0007669"/>
    <property type="project" value="InterPro"/>
</dbReference>
<reference evidence="4" key="1">
    <citation type="submission" date="2012-01" db="EMBL/GenBank/DDBJ databases">
        <title>The Genome Sequence of Oreochromis niloticus (Nile Tilapia).</title>
        <authorList>
            <consortium name="Broad Institute Genome Assembly Team"/>
            <consortium name="Broad Institute Sequencing Platform"/>
            <person name="Di Palma F."/>
            <person name="Johnson J."/>
            <person name="Lander E.S."/>
            <person name="Lindblad-Toh K."/>
        </authorList>
    </citation>
    <scope>NUCLEOTIDE SEQUENCE [LARGE SCALE GENOMIC DNA]</scope>
</reference>
<dbReference type="Proteomes" id="UP000005207">
    <property type="component" value="Linkage group LG20"/>
</dbReference>
<evidence type="ECO:0000256" key="1">
    <source>
        <dbReference type="SAM" id="MobiDB-lite"/>
    </source>
</evidence>
<dbReference type="Pfam" id="PF11510">
    <property type="entry name" value="FA_FANCE"/>
    <property type="match status" value="1"/>
</dbReference>
<dbReference type="InterPro" id="IPR021025">
    <property type="entry name" value="Fanconi_anaemia_gr_E_prot_C"/>
</dbReference>
<feature type="domain" description="Fanconi Anaemia group E protein C-terminal" evidence="2">
    <location>
        <begin position="320"/>
        <end position="540"/>
    </location>
</feature>
<reference evidence="3" key="2">
    <citation type="submission" date="2025-08" db="UniProtKB">
        <authorList>
            <consortium name="Ensembl"/>
        </authorList>
    </citation>
    <scope>IDENTIFICATION</scope>
</reference>
<dbReference type="PANTHER" id="PTHR32094">
    <property type="entry name" value="FANCONI ANEMIA GROUP E PROTEIN"/>
    <property type="match status" value="1"/>
</dbReference>
<feature type="region of interest" description="Disordered" evidence="1">
    <location>
        <begin position="223"/>
        <end position="298"/>
    </location>
</feature>
<proteinExistence type="predicted"/>
<dbReference type="CDD" id="cd07439">
    <property type="entry name" value="FANCE_c-term"/>
    <property type="match status" value="1"/>
</dbReference>
<dbReference type="PANTHER" id="PTHR32094:SF5">
    <property type="entry name" value="FANCONI ANEMIA GROUP E PROTEIN"/>
    <property type="match status" value="1"/>
</dbReference>
<dbReference type="InterPro" id="IPR039685">
    <property type="entry name" value="FANCE"/>
</dbReference>
<keyword evidence="4" id="KW-1185">Reference proteome</keyword>
<dbReference type="AlphaFoldDB" id="A0A669DRF5"/>
<gene>
    <name evidence="3" type="primary">FANCE</name>
    <name evidence="3" type="synonym">fance</name>
</gene>
<dbReference type="GeneTree" id="ENSGT00390000000705"/>